<protein>
    <recommendedName>
        <fullName evidence="4">Secreted protein</fullName>
    </recommendedName>
</protein>
<proteinExistence type="predicted"/>
<organism evidence="2 3">
    <name type="scientific">Dreissena polymorpha</name>
    <name type="common">Zebra mussel</name>
    <name type="synonym">Mytilus polymorpha</name>
    <dbReference type="NCBI Taxonomy" id="45954"/>
    <lineage>
        <taxon>Eukaryota</taxon>
        <taxon>Metazoa</taxon>
        <taxon>Spiralia</taxon>
        <taxon>Lophotrochozoa</taxon>
        <taxon>Mollusca</taxon>
        <taxon>Bivalvia</taxon>
        <taxon>Autobranchia</taxon>
        <taxon>Heteroconchia</taxon>
        <taxon>Euheterodonta</taxon>
        <taxon>Imparidentia</taxon>
        <taxon>Neoheterodontei</taxon>
        <taxon>Myida</taxon>
        <taxon>Dreissenoidea</taxon>
        <taxon>Dreissenidae</taxon>
        <taxon>Dreissena</taxon>
    </lineage>
</organism>
<evidence type="ECO:0000313" key="3">
    <source>
        <dbReference type="Proteomes" id="UP000828390"/>
    </source>
</evidence>
<evidence type="ECO:0000256" key="1">
    <source>
        <dbReference type="SAM" id="SignalP"/>
    </source>
</evidence>
<sequence length="175" mass="19691">MILEKYVVLCAIKLLLMQHFLKAHWMIAGSSCCQQSTIHWQISSSSGFLRRPPAVYDCGPLQYHSFHFNCSICFMGLLTLTSSGCIMQVIPLGITARCVLYSDNSDCFTSSYLCALKASSTSRERREKPPGRQPHTVLIQSWTRLVSIHPYECTRTSTPFGHLTPLGMVLRLKTT</sequence>
<reference evidence="2" key="1">
    <citation type="journal article" date="2019" name="bioRxiv">
        <title>The Genome of the Zebra Mussel, Dreissena polymorpha: A Resource for Invasive Species Research.</title>
        <authorList>
            <person name="McCartney M.A."/>
            <person name="Auch B."/>
            <person name="Kono T."/>
            <person name="Mallez S."/>
            <person name="Zhang Y."/>
            <person name="Obille A."/>
            <person name="Becker A."/>
            <person name="Abrahante J.E."/>
            <person name="Garbe J."/>
            <person name="Badalamenti J.P."/>
            <person name="Herman A."/>
            <person name="Mangelson H."/>
            <person name="Liachko I."/>
            <person name="Sullivan S."/>
            <person name="Sone E.D."/>
            <person name="Koren S."/>
            <person name="Silverstein K.A.T."/>
            <person name="Beckman K.B."/>
            <person name="Gohl D.M."/>
        </authorList>
    </citation>
    <scope>NUCLEOTIDE SEQUENCE</scope>
    <source>
        <strain evidence="2">Duluth1</strain>
        <tissue evidence="2">Whole animal</tissue>
    </source>
</reference>
<dbReference type="AlphaFoldDB" id="A0A9D4B7I8"/>
<gene>
    <name evidence="2" type="ORF">DPMN_193958</name>
</gene>
<comment type="caution">
    <text evidence="2">The sequence shown here is derived from an EMBL/GenBank/DDBJ whole genome shotgun (WGS) entry which is preliminary data.</text>
</comment>
<evidence type="ECO:0000313" key="2">
    <source>
        <dbReference type="EMBL" id="KAH3692145.1"/>
    </source>
</evidence>
<accession>A0A9D4B7I8</accession>
<dbReference type="Proteomes" id="UP000828390">
    <property type="component" value="Unassembled WGS sequence"/>
</dbReference>
<feature type="signal peptide" evidence="1">
    <location>
        <begin position="1"/>
        <end position="23"/>
    </location>
</feature>
<name>A0A9D4B7I8_DREPO</name>
<keyword evidence="3" id="KW-1185">Reference proteome</keyword>
<dbReference type="EMBL" id="JAIWYP010000025">
    <property type="protein sequence ID" value="KAH3692145.1"/>
    <property type="molecule type" value="Genomic_DNA"/>
</dbReference>
<reference evidence="2" key="2">
    <citation type="submission" date="2020-11" db="EMBL/GenBank/DDBJ databases">
        <authorList>
            <person name="McCartney M.A."/>
            <person name="Auch B."/>
            <person name="Kono T."/>
            <person name="Mallez S."/>
            <person name="Becker A."/>
            <person name="Gohl D.M."/>
            <person name="Silverstein K.A.T."/>
            <person name="Koren S."/>
            <person name="Bechman K.B."/>
            <person name="Herman A."/>
            <person name="Abrahante J.E."/>
            <person name="Garbe J."/>
        </authorList>
    </citation>
    <scope>NUCLEOTIDE SEQUENCE</scope>
    <source>
        <strain evidence="2">Duluth1</strain>
        <tissue evidence="2">Whole animal</tissue>
    </source>
</reference>
<keyword evidence="1" id="KW-0732">Signal</keyword>
<feature type="chain" id="PRO_5039176946" description="Secreted protein" evidence="1">
    <location>
        <begin position="24"/>
        <end position="175"/>
    </location>
</feature>
<evidence type="ECO:0008006" key="4">
    <source>
        <dbReference type="Google" id="ProtNLM"/>
    </source>
</evidence>